<protein>
    <submittedName>
        <fullName evidence="1">Uncharacterized protein</fullName>
    </submittedName>
</protein>
<comment type="caution">
    <text evidence="1">The sequence shown here is derived from an EMBL/GenBank/DDBJ whole genome shotgun (WGS) entry which is preliminary data.</text>
</comment>
<evidence type="ECO:0000313" key="2">
    <source>
        <dbReference type="Proteomes" id="UP000499080"/>
    </source>
</evidence>
<evidence type="ECO:0000313" key="1">
    <source>
        <dbReference type="EMBL" id="GBM52108.1"/>
    </source>
</evidence>
<keyword evidence="2" id="KW-1185">Reference proteome</keyword>
<accession>A0A4Y2GHU2</accession>
<dbReference type="EMBL" id="BGPR01001365">
    <property type="protein sequence ID" value="GBM52108.1"/>
    <property type="molecule type" value="Genomic_DNA"/>
</dbReference>
<gene>
    <name evidence="1" type="ORF">AVEN_29795_1</name>
</gene>
<name>A0A4Y2GHU2_ARAVE</name>
<dbReference type="AlphaFoldDB" id="A0A4Y2GHU2"/>
<sequence>MDSSAPFPPFSSLQVVDDMNGRHFLSYLYPKGSLNDHSSNCLLPAFGIVPAEIHPTSIDVAWPVTGGLGVKVLNSSLKFEGSHRGNKVGISLERSHHGRRHKNHVLLHF</sequence>
<proteinExistence type="predicted"/>
<organism evidence="1 2">
    <name type="scientific">Araneus ventricosus</name>
    <name type="common">Orbweaver spider</name>
    <name type="synonym">Epeira ventricosa</name>
    <dbReference type="NCBI Taxonomy" id="182803"/>
    <lineage>
        <taxon>Eukaryota</taxon>
        <taxon>Metazoa</taxon>
        <taxon>Ecdysozoa</taxon>
        <taxon>Arthropoda</taxon>
        <taxon>Chelicerata</taxon>
        <taxon>Arachnida</taxon>
        <taxon>Araneae</taxon>
        <taxon>Araneomorphae</taxon>
        <taxon>Entelegynae</taxon>
        <taxon>Araneoidea</taxon>
        <taxon>Araneidae</taxon>
        <taxon>Araneus</taxon>
    </lineage>
</organism>
<reference evidence="1 2" key="1">
    <citation type="journal article" date="2019" name="Sci. Rep.">
        <title>Orb-weaving spider Araneus ventricosus genome elucidates the spidroin gene catalogue.</title>
        <authorList>
            <person name="Kono N."/>
            <person name="Nakamura H."/>
            <person name="Ohtoshi R."/>
            <person name="Moran D.A.P."/>
            <person name="Shinohara A."/>
            <person name="Yoshida Y."/>
            <person name="Fujiwara M."/>
            <person name="Mori M."/>
            <person name="Tomita M."/>
            <person name="Arakawa K."/>
        </authorList>
    </citation>
    <scope>NUCLEOTIDE SEQUENCE [LARGE SCALE GENOMIC DNA]</scope>
</reference>
<dbReference type="Proteomes" id="UP000499080">
    <property type="component" value="Unassembled WGS sequence"/>
</dbReference>